<dbReference type="EMBL" id="SIXH01000083">
    <property type="protein sequence ID" value="TBO59391.1"/>
    <property type="molecule type" value="Genomic_DNA"/>
</dbReference>
<keyword evidence="4" id="KW-1185">Reference proteome</keyword>
<comment type="caution">
    <text evidence="3">The sequence shown here is derived from an EMBL/GenBank/DDBJ whole genome shotgun (WGS) entry which is preliminary data.</text>
</comment>
<organism evidence="3 4">
    <name type="scientific">Streptomyces kasugaensis</name>
    <dbReference type="NCBI Taxonomy" id="1946"/>
    <lineage>
        <taxon>Bacteria</taxon>
        <taxon>Bacillati</taxon>
        <taxon>Actinomycetota</taxon>
        <taxon>Actinomycetes</taxon>
        <taxon>Kitasatosporales</taxon>
        <taxon>Streptomycetaceae</taxon>
        <taxon>Streptomyces</taxon>
    </lineage>
</organism>
<dbReference type="RefSeq" id="WP_131123239.1">
    <property type="nucleotide sequence ID" value="NZ_SIXH01000083.1"/>
</dbReference>
<gene>
    <name evidence="3" type="ORF">EYS09_12350</name>
</gene>
<feature type="transmembrane region" description="Helical" evidence="2">
    <location>
        <begin position="265"/>
        <end position="282"/>
    </location>
</feature>
<keyword evidence="2" id="KW-0812">Transmembrane</keyword>
<accession>A0A4V2JIQ2</accession>
<keyword evidence="2" id="KW-0472">Membrane</keyword>
<feature type="transmembrane region" description="Helical" evidence="2">
    <location>
        <begin position="84"/>
        <end position="102"/>
    </location>
</feature>
<reference evidence="3 4" key="1">
    <citation type="submission" date="2019-02" db="EMBL/GenBank/DDBJ databases">
        <title>Draft Genome Sequence of Streptomyces sp. AM-2504, identified by 16S rRNA comparative analysis as a Streptomyces Kasugaensis strain.</title>
        <authorList>
            <person name="Napolioni V."/>
            <person name="Giuliodori A.M."/>
            <person name="Spurio R."/>
            <person name="Fabbretti A."/>
        </authorList>
    </citation>
    <scope>NUCLEOTIDE SEQUENCE [LARGE SCALE GENOMIC DNA]</scope>
    <source>
        <strain evidence="3 4">AM-2504</strain>
    </source>
</reference>
<feature type="region of interest" description="Disordered" evidence="1">
    <location>
        <begin position="312"/>
        <end position="343"/>
    </location>
</feature>
<evidence type="ECO:0000256" key="2">
    <source>
        <dbReference type="SAM" id="Phobius"/>
    </source>
</evidence>
<feature type="transmembrane region" description="Helical" evidence="2">
    <location>
        <begin position="236"/>
        <end position="253"/>
    </location>
</feature>
<feature type="transmembrane region" description="Helical" evidence="2">
    <location>
        <begin position="169"/>
        <end position="192"/>
    </location>
</feature>
<feature type="transmembrane region" description="Helical" evidence="2">
    <location>
        <begin position="140"/>
        <end position="163"/>
    </location>
</feature>
<feature type="transmembrane region" description="Helical" evidence="2">
    <location>
        <begin position="288"/>
        <end position="308"/>
    </location>
</feature>
<evidence type="ECO:0000313" key="3">
    <source>
        <dbReference type="EMBL" id="TBO59391.1"/>
    </source>
</evidence>
<protein>
    <submittedName>
        <fullName evidence="3">EamA/RhaT family transporter</fullName>
    </submittedName>
</protein>
<dbReference type="AlphaFoldDB" id="A0A4V2JIQ2"/>
<feature type="transmembrane region" description="Helical" evidence="2">
    <location>
        <begin position="12"/>
        <end position="34"/>
    </location>
</feature>
<keyword evidence="2" id="KW-1133">Transmembrane helix</keyword>
<evidence type="ECO:0000256" key="1">
    <source>
        <dbReference type="SAM" id="MobiDB-lite"/>
    </source>
</evidence>
<evidence type="ECO:0000313" key="4">
    <source>
        <dbReference type="Proteomes" id="UP000292452"/>
    </source>
</evidence>
<feature type="transmembrane region" description="Helical" evidence="2">
    <location>
        <begin position="46"/>
        <end position="64"/>
    </location>
</feature>
<feature type="transmembrane region" description="Helical" evidence="2">
    <location>
        <begin position="108"/>
        <end position="128"/>
    </location>
</feature>
<sequence>MTSPSRTGRAAGAFRAAAWGGPLLVLVYCLANAVKSVVEGALVQHISPEFYAFNTFAVTQLFYLALNRDLRELAAAVRRSWRDVLAYNVTTTLSWLAVLYALTVFEPVVANSVIVGLVPCLTILLGGLLRPQARPSRVEVLSSVGVLAAMAYLAVTTLAGSAATGSVSAGGFALGLAACALTAGAVAGNTFYTKRLGEAGMRVGQMMACRFWLLLVSTLVIFLVRGTASPYSGTNVALYLGLGLGVIGTLYVLQVGITRTEPMTVSLLFGSNLVMTFAIQFFDPRLHQSGHTLTGVLLLTGFILWGALARSRPPADRTPAGEPTGEPAVSTPADGAPPGARTP</sequence>
<name>A0A4V2JIQ2_STRKA</name>
<proteinExistence type="predicted"/>
<dbReference type="Proteomes" id="UP000292452">
    <property type="component" value="Unassembled WGS sequence"/>
</dbReference>
<feature type="transmembrane region" description="Helical" evidence="2">
    <location>
        <begin position="204"/>
        <end position="224"/>
    </location>
</feature>